<dbReference type="KEGG" id="pfer:IRI77_06045"/>
<evidence type="ECO:0000259" key="2">
    <source>
        <dbReference type="Pfam" id="PF07589"/>
    </source>
</evidence>
<dbReference type="EMBL" id="CP063849">
    <property type="protein sequence ID" value="QOY89511.1"/>
    <property type="molecule type" value="Genomic_DNA"/>
</dbReference>
<evidence type="ECO:0000256" key="1">
    <source>
        <dbReference type="SAM" id="SignalP"/>
    </source>
</evidence>
<feature type="chain" id="PRO_5032668596" evidence="1">
    <location>
        <begin position="23"/>
        <end position="245"/>
    </location>
</feature>
<keyword evidence="4" id="KW-1185">Reference proteome</keyword>
<proteinExistence type="predicted"/>
<dbReference type="Pfam" id="PF07589">
    <property type="entry name" value="PEP-CTERM"/>
    <property type="match status" value="1"/>
</dbReference>
<gene>
    <name evidence="3" type="ORF">IRI77_06045</name>
</gene>
<accession>A0A7S7SMI3</accession>
<dbReference type="Proteomes" id="UP000593892">
    <property type="component" value="Chromosome"/>
</dbReference>
<feature type="signal peptide" evidence="1">
    <location>
        <begin position="1"/>
        <end position="22"/>
    </location>
</feature>
<dbReference type="NCBIfam" id="TIGR02595">
    <property type="entry name" value="PEP_CTERM"/>
    <property type="match status" value="1"/>
</dbReference>
<evidence type="ECO:0000313" key="4">
    <source>
        <dbReference type="Proteomes" id="UP000593892"/>
    </source>
</evidence>
<dbReference type="RefSeq" id="WP_194451173.1">
    <property type="nucleotide sequence ID" value="NZ_CP063849.1"/>
</dbReference>
<reference evidence="3 4" key="1">
    <citation type="submission" date="2020-10" db="EMBL/GenBank/DDBJ databases">
        <title>Complete genome sequence of Paludibaculum fermentans P105T, a facultatively anaerobic acidobacterium capable of dissimilatory Fe(III) reduction.</title>
        <authorList>
            <person name="Dedysh S.N."/>
            <person name="Beletsky A.V."/>
            <person name="Kulichevskaya I.S."/>
            <person name="Mardanov A.V."/>
            <person name="Ravin N.V."/>
        </authorList>
    </citation>
    <scope>NUCLEOTIDE SEQUENCE [LARGE SCALE GENOMIC DNA]</scope>
    <source>
        <strain evidence="3 4">P105</strain>
    </source>
</reference>
<name>A0A7S7SMI3_PALFE</name>
<keyword evidence="1" id="KW-0732">Signal</keyword>
<evidence type="ECO:0000313" key="3">
    <source>
        <dbReference type="EMBL" id="QOY89511.1"/>
    </source>
</evidence>
<dbReference type="InterPro" id="IPR013424">
    <property type="entry name" value="Ice-binding_C"/>
</dbReference>
<dbReference type="AlphaFoldDB" id="A0A7S7SMI3"/>
<organism evidence="3 4">
    <name type="scientific">Paludibaculum fermentans</name>
    <dbReference type="NCBI Taxonomy" id="1473598"/>
    <lineage>
        <taxon>Bacteria</taxon>
        <taxon>Pseudomonadati</taxon>
        <taxon>Acidobacteriota</taxon>
        <taxon>Terriglobia</taxon>
        <taxon>Bryobacterales</taxon>
        <taxon>Bryobacteraceae</taxon>
        <taxon>Paludibaculum</taxon>
    </lineage>
</organism>
<feature type="domain" description="Ice-binding protein C-terminal" evidence="2">
    <location>
        <begin position="220"/>
        <end position="243"/>
    </location>
</feature>
<sequence length="245" mass="25864">MKLNSMLFGAAALLAAISSVSAAPLPQSVLGTDKAVVISNENLKVLTGGGFGGTLEGLDTYFWCADWENYIAGPPDSYKANVVALGDWTATEKSEVRKGTNTNWAVSSPTLSALQRYQVAAYLLSQMTTFQTSTKQTTNPTKATDEDLQRSIWKILNLGLPSNASPAVLNPAPLNAAIAYVQSHADYGFGSWAVVSGVSSGGRLSGTKKQTFLVQIEATQVPEPGTYALMGLGLGALAMLRKRKA</sequence>
<protein>
    <submittedName>
        <fullName evidence="3">PEP-CTERM sorting domain-containing protein</fullName>
    </submittedName>
</protein>